<dbReference type="Pfam" id="PF01909">
    <property type="entry name" value="NTP_transf_2"/>
    <property type="match status" value="1"/>
</dbReference>
<accession>A0A8J3B6H6</accession>
<dbReference type="RefSeq" id="WP_189168151.1">
    <property type="nucleotide sequence ID" value="NZ_BMQB01000001.1"/>
</dbReference>
<dbReference type="GO" id="GO:0016779">
    <property type="term" value="F:nucleotidyltransferase activity"/>
    <property type="evidence" value="ECO:0007669"/>
    <property type="project" value="InterPro"/>
</dbReference>
<dbReference type="EMBL" id="BMQB01000001">
    <property type="protein sequence ID" value="GGJ76292.1"/>
    <property type="molecule type" value="Genomic_DNA"/>
</dbReference>
<name>A0A8J3B6H6_9ACTN</name>
<dbReference type="InterPro" id="IPR043519">
    <property type="entry name" value="NT_sf"/>
</dbReference>
<dbReference type="Gene3D" id="3.30.460.10">
    <property type="entry name" value="Beta Polymerase, domain 2"/>
    <property type="match status" value="1"/>
</dbReference>
<evidence type="ECO:0000259" key="1">
    <source>
        <dbReference type="Pfam" id="PF01909"/>
    </source>
</evidence>
<dbReference type="CDD" id="cd05403">
    <property type="entry name" value="NT_KNTase_like"/>
    <property type="match status" value="1"/>
</dbReference>
<reference evidence="2" key="2">
    <citation type="submission" date="2020-09" db="EMBL/GenBank/DDBJ databases">
        <authorList>
            <person name="Sun Q."/>
            <person name="Ohkuma M."/>
        </authorList>
    </citation>
    <scope>NUCLEOTIDE SEQUENCE</scope>
    <source>
        <strain evidence="2">JCM 3090</strain>
    </source>
</reference>
<keyword evidence="3" id="KW-1185">Reference proteome</keyword>
<feature type="domain" description="Polymerase nucleotidyl transferase" evidence="1">
    <location>
        <begin position="99"/>
        <end position="136"/>
    </location>
</feature>
<evidence type="ECO:0000313" key="3">
    <source>
        <dbReference type="Proteomes" id="UP000649739"/>
    </source>
</evidence>
<dbReference type="AlphaFoldDB" id="A0A8J3B6H6"/>
<gene>
    <name evidence="2" type="ORF">GCM10010123_02820</name>
</gene>
<protein>
    <recommendedName>
        <fullName evidence="1">Polymerase nucleotidyl transferase domain-containing protein</fullName>
    </recommendedName>
</protein>
<dbReference type="Proteomes" id="UP000649739">
    <property type="component" value="Unassembled WGS sequence"/>
</dbReference>
<reference evidence="2" key="1">
    <citation type="journal article" date="2014" name="Int. J. Syst. Evol. Microbiol.">
        <title>Complete genome sequence of Corynebacterium casei LMG S-19264T (=DSM 44701T), isolated from a smear-ripened cheese.</title>
        <authorList>
            <consortium name="US DOE Joint Genome Institute (JGI-PGF)"/>
            <person name="Walter F."/>
            <person name="Albersmeier A."/>
            <person name="Kalinowski J."/>
            <person name="Ruckert C."/>
        </authorList>
    </citation>
    <scope>NUCLEOTIDE SEQUENCE</scope>
    <source>
        <strain evidence="2">JCM 3090</strain>
    </source>
</reference>
<dbReference type="SUPFAM" id="SSF81301">
    <property type="entry name" value="Nucleotidyltransferase"/>
    <property type="match status" value="1"/>
</dbReference>
<proteinExistence type="predicted"/>
<dbReference type="InterPro" id="IPR002934">
    <property type="entry name" value="Polymerase_NTP_transf_dom"/>
</dbReference>
<sequence length="208" mass="22225">MDLARPLATVTPTLDGDVLTVLARHPDALTIGQVRQALAGPSAEGVRKVLHRLTHQGVVRSARVGNVATFRLNREHLAAPHITALAELADAFLGRLARRLRRWEPVPLYAAVFGSAARGDMHAGSDIDILLVAPGTGIDPRWETAVAELVVDGAEWLGNDVRPLILPAGEIIARGHAEPVLRDVLADGITVLGSRSWLADAVRTPGER</sequence>
<organism evidence="2 3">
    <name type="scientific">Pilimelia anulata</name>
    <dbReference type="NCBI Taxonomy" id="53371"/>
    <lineage>
        <taxon>Bacteria</taxon>
        <taxon>Bacillati</taxon>
        <taxon>Actinomycetota</taxon>
        <taxon>Actinomycetes</taxon>
        <taxon>Micromonosporales</taxon>
        <taxon>Micromonosporaceae</taxon>
        <taxon>Pilimelia</taxon>
    </lineage>
</organism>
<comment type="caution">
    <text evidence="2">The sequence shown here is derived from an EMBL/GenBank/DDBJ whole genome shotgun (WGS) entry which is preliminary data.</text>
</comment>
<evidence type="ECO:0000313" key="2">
    <source>
        <dbReference type="EMBL" id="GGJ76292.1"/>
    </source>
</evidence>